<evidence type="ECO:0000259" key="7">
    <source>
        <dbReference type="PROSITE" id="PS01124"/>
    </source>
</evidence>
<protein>
    <submittedName>
        <fullName evidence="8">Helix-turn-helix domain-containing protein</fullName>
    </submittedName>
</protein>
<dbReference type="PROSITE" id="PS01124">
    <property type="entry name" value="HTH_ARAC_FAMILY_2"/>
    <property type="match status" value="1"/>
</dbReference>
<dbReference type="SMART" id="SM00342">
    <property type="entry name" value="HTH_ARAC"/>
    <property type="match status" value="1"/>
</dbReference>
<keyword evidence="2" id="KW-0238">DNA-binding</keyword>
<dbReference type="InterPro" id="IPR018060">
    <property type="entry name" value="HTH_AraC"/>
</dbReference>
<dbReference type="PROSITE" id="PS00041">
    <property type="entry name" value="HTH_ARAC_FAMILY_1"/>
    <property type="match status" value="1"/>
</dbReference>
<accession>A0A9D2HS29</accession>
<evidence type="ECO:0000256" key="3">
    <source>
        <dbReference type="ARBA" id="ARBA00023163"/>
    </source>
</evidence>
<dbReference type="GO" id="GO:0003700">
    <property type="term" value="F:DNA-binding transcription factor activity"/>
    <property type="evidence" value="ECO:0007669"/>
    <property type="project" value="InterPro"/>
</dbReference>
<dbReference type="SUPFAM" id="SSF46689">
    <property type="entry name" value="Homeodomain-like"/>
    <property type="match status" value="1"/>
</dbReference>
<evidence type="ECO:0000256" key="2">
    <source>
        <dbReference type="ARBA" id="ARBA00023125"/>
    </source>
</evidence>
<evidence type="ECO:0000256" key="1">
    <source>
        <dbReference type="ARBA" id="ARBA00023015"/>
    </source>
</evidence>
<dbReference type="Gene3D" id="1.25.40.10">
    <property type="entry name" value="Tetratricopeptide repeat domain"/>
    <property type="match status" value="2"/>
</dbReference>
<dbReference type="EMBL" id="DWZE01000043">
    <property type="protein sequence ID" value="HJA83007.1"/>
    <property type="molecule type" value="Genomic_DNA"/>
</dbReference>
<feature type="domain" description="HTH araC/xylS-type" evidence="7">
    <location>
        <begin position="482"/>
        <end position="583"/>
    </location>
</feature>
<proteinExistence type="predicted"/>
<keyword evidence="3" id="KW-0804">Transcription</keyword>
<dbReference type="Gene3D" id="1.10.10.60">
    <property type="entry name" value="Homeodomain-like"/>
    <property type="match status" value="1"/>
</dbReference>
<dbReference type="PANTHER" id="PTHR43280:SF34">
    <property type="entry name" value="ARAC-FAMILY TRANSCRIPTIONAL REGULATOR"/>
    <property type="match status" value="1"/>
</dbReference>
<dbReference type="InterPro" id="IPR011990">
    <property type="entry name" value="TPR-like_helical_dom_sf"/>
</dbReference>
<feature type="transmembrane region" description="Helical" evidence="6">
    <location>
        <begin position="390"/>
        <end position="413"/>
    </location>
</feature>
<keyword evidence="4" id="KW-0175">Coiled coil</keyword>
<comment type="caution">
    <text evidence="8">The sequence shown here is derived from an EMBL/GenBank/DDBJ whole genome shotgun (WGS) entry which is preliminary data.</text>
</comment>
<gene>
    <name evidence="8" type="ORF">H9785_03430</name>
</gene>
<reference evidence="8" key="1">
    <citation type="journal article" date="2021" name="PeerJ">
        <title>Extensive microbial diversity within the chicken gut microbiome revealed by metagenomics and culture.</title>
        <authorList>
            <person name="Gilroy R."/>
            <person name="Ravi A."/>
            <person name="Getino M."/>
            <person name="Pursley I."/>
            <person name="Horton D.L."/>
            <person name="Alikhan N.F."/>
            <person name="Baker D."/>
            <person name="Gharbi K."/>
            <person name="Hall N."/>
            <person name="Watson M."/>
            <person name="Adriaenssens E.M."/>
            <person name="Foster-Nyarko E."/>
            <person name="Jarju S."/>
            <person name="Secka A."/>
            <person name="Antonio M."/>
            <person name="Oren A."/>
            <person name="Chaudhuri R.R."/>
            <person name="La Ragione R."/>
            <person name="Hildebrand F."/>
            <person name="Pallen M.J."/>
        </authorList>
    </citation>
    <scope>NUCLEOTIDE SEQUENCE</scope>
    <source>
        <strain evidence="8">ChiHecec1B25-7008</strain>
    </source>
</reference>
<evidence type="ECO:0000256" key="4">
    <source>
        <dbReference type="SAM" id="Coils"/>
    </source>
</evidence>
<name>A0A9D2HS29_9BACE</name>
<dbReference type="GO" id="GO:0043565">
    <property type="term" value="F:sequence-specific DNA binding"/>
    <property type="evidence" value="ECO:0007669"/>
    <property type="project" value="InterPro"/>
</dbReference>
<dbReference type="PANTHER" id="PTHR43280">
    <property type="entry name" value="ARAC-FAMILY TRANSCRIPTIONAL REGULATOR"/>
    <property type="match status" value="1"/>
</dbReference>
<dbReference type="AlphaFoldDB" id="A0A9D2HS29"/>
<organism evidence="8 9">
    <name type="scientific">Candidatus Bacteroides intestinavium</name>
    <dbReference type="NCBI Taxonomy" id="2838469"/>
    <lineage>
        <taxon>Bacteria</taxon>
        <taxon>Pseudomonadati</taxon>
        <taxon>Bacteroidota</taxon>
        <taxon>Bacteroidia</taxon>
        <taxon>Bacteroidales</taxon>
        <taxon>Bacteroidaceae</taxon>
        <taxon>Bacteroides</taxon>
    </lineage>
</organism>
<keyword evidence="6" id="KW-0472">Membrane</keyword>
<evidence type="ECO:0000313" key="9">
    <source>
        <dbReference type="Proteomes" id="UP000823860"/>
    </source>
</evidence>
<sequence length="585" mass="67257">MKQAYHFLFSISGLLLLFLFLSPRVLGQPVPDAMLCLDSIREIHLHDPHRALALLDTAEQRHAPGIQPYEIDILRARCHNAAGEYYLMEKYAKRALASDSVQASPRRKLAITIDLIEALNARLQYEEAIRLCQQANELARQLDDRKIQGQILYIMGGIYAKMQLFDPALKAYQEGIKYLESEKGVLAMAHLSTAYGQLMTLLMGNDRTDEAIETGHKRETLVKKMSGMSGPPSGYIDQQYGYIYSKMAYLLQCNGQEEEAAEYYRRFLNTDFSTQPYGRNEIIPYLLAAHRYAEALQLNETAFAHYAQTLGNDTVNYNYLILLDRQAQALQGLRQYQAAYTWQRRFTTLQDSIHLRERKEQAQELATAFRLDEQERQLEQTRANMQRHSILLGASALTSVLLLALLVIIRLNLRQSKRRNKLLTNQLDELQTQRDELYKIVARTPATTGESAAKNPGIAPDEEATTATAREEATEYTHFLRMEQQLTENQLFLQPDFGRDDLLSITHINKNDLPRLLRTYAHAENVNDYLNRLRVRYALKLMKEKPHFSIMAIGEEAGFRSRATFYRAFLKECGMTPAQYMQAYQ</sequence>
<dbReference type="Pfam" id="PF12833">
    <property type="entry name" value="HTH_18"/>
    <property type="match status" value="1"/>
</dbReference>
<dbReference type="Proteomes" id="UP000823860">
    <property type="component" value="Unassembled WGS sequence"/>
</dbReference>
<keyword evidence="1" id="KW-0805">Transcription regulation</keyword>
<evidence type="ECO:0000256" key="5">
    <source>
        <dbReference type="SAM" id="MobiDB-lite"/>
    </source>
</evidence>
<dbReference type="InterPro" id="IPR018062">
    <property type="entry name" value="HTH_AraC-typ_CS"/>
</dbReference>
<dbReference type="SUPFAM" id="SSF48452">
    <property type="entry name" value="TPR-like"/>
    <property type="match status" value="1"/>
</dbReference>
<evidence type="ECO:0000256" key="6">
    <source>
        <dbReference type="SAM" id="Phobius"/>
    </source>
</evidence>
<keyword evidence="6" id="KW-1133">Transmembrane helix</keyword>
<reference evidence="8" key="2">
    <citation type="submission" date="2021-04" db="EMBL/GenBank/DDBJ databases">
        <authorList>
            <person name="Gilroy R."/>
        </authorList>
    </citation>
    <scope>NUCLEOTIDE SEQUENCE</scope>
    <source>
        <strain evidence="8">ChiHecec1B25-7008</strain>
    </source>
</reference>
<evidence type="ECO:0000313" key="8">
    <source>
        <dbReference type="EMBL" id="HJA83007.1"/>
    </source>
</evidence>
<feature type="region of interest" description="Disordered" evidence="5">
    <location>
        <begin position="447"/>
        <end position="467"/>
    </location>
</feature>
<feature type="coiled-coil region" evidence="4">
    <location>
        <begin position="371"/>
        <end position="440"/>
    </location>
</feature>
<dbReference type="InterPro" id="IPR009057">
    <property type="entry name" value="Homeodomain-like_sf"/>
</dbReference>
<keyword evidence="6" id="KW-0812">Transmembrane</keyword>